<feature type="domain" description="RGS" evidence="2">
    <location>
        <begin position="9"/>
        <end position="118"/>
    </location>
</feature>
<reference evidence="4" key="1">
    <citation type="submission" date="2022-11" db="UniProtKB">
        <authorList>
            <consortium name="WormBaseParasite"/>
        </authorList>
    </citation>
    <scope>IDENTIFICATION</scope>
</reference>
<proteinExistence type="predicted"/>
<feature type="region of interest" description="Disordered" evidence="1">
    <location>
        <begin position="138"/>
        <end position="254"/>
    </location>
</feature>
<evidence type="ECO:0000256" key="1">
    <source>
        <dbReference type="SAM" id="MobiDB-lite"/>
    </source>
</evidence>
<protein>
    <submittedName>
        <fullName evidence="4">RGS domain-containing protein</fullName>
    </submittedName>
</protein>
<sequence length="457" mass="50451">MLAASTGADVERILQHPEGRKPFQHFLEQQFCSENLNFYLAVEDYRRVSDAERPTAAKSIYERHFTANSVEPVNIDNSTAKTIKEAVMGCHFTAELYDVAQYQIFHLLKYDCWPRFLQWQAKNPTFAKQNAKLDCRSMNMPSATSAGSDLNASTGSLQHAEKREHKRKSLLWQGLRPRFSRRKKESSVPPPAAALKEEQQRDASGPAQCHSHQSTSAEHAQPAAISSSGSKRRQGFTAAGKQYSVPAESDHPSGLGGMLKFVRKASHSTKDDSVATTCDSRPSAQLRRKSLGTIRASVTSAFKSDPALPDATALLAKRQTITNPQELKHRLQQDKHLGELMNRAQASRIDDQRGTSPGCYELPDFLKTGPAALDLSGRIPTDEQAEALFARGHSPRMDVDSRENVSVVEVDGQQPNGRAQRLQRLGPAPPLYASSVRSDVTTPTDADMAGAWQVDYV</sequence>
<dbReference type="GO" id="GO:0008277">
    <property type="term" value="P:regulation of G protein-coupled receptor signaling pathway"/>
    <property type="evidence" value="ECO:0007669"/>
    <property type="project" value="TreeGrafter"/>
</dbReference>
<keyword evidence="3" id="KW-1185">Reference proteome</keyword>
<organism evidence="3 4">
    <name type="scientific">Plectus sambesii</name>
    <dbReference type="NCBI Taxonomy" id="2011161"/>
    <lineage>
        <taxon>Eukaryota</taxon>
        <taxon>Metazoa</taxon>
        <taxon>Ecdysozoa</taxon>
        <taxon>Nematoda</taxon>
        <taxon>Chromadorea</taxon>
        <taxon>Plectida</taxon>
        <taxon>Plectina</taxon>
        <taxon>Plectoidea</taxon>
        <taxon>Plectidae</taxon>
        <taxon>Plectus</taxon>
    </lineage>
</organism>
<feature type="compositionally biased region" description="Polar residues" evidence="1">
    <location>
        <begin position="139"/>
        <end position="157"/>
    </location>
</feature>
<dbReference type="GO" id="GO:0005634">
    <property type="term" value="C:nucleus"/>
    <property type="evidence" value="ECO:0007669"/>
    <property type="project" value="TreeGrafter"/>
</dbReference>
<dbReference type="InterPro" id="IPR044926">
    <property type="entry name" value="RGS_subdomain_2"/>
</dbReference>
<dbReference type="SMART" id="SM00315">
    <property type="entry name" value="RGS"/>
    <property type="match status" value="1"/>
</dbReference>
<name>A0A914WAX0_9BILA</name>
<dbReference type="SUPFAM" id="SSF48097">
    <property type="entry name" value="Regulator of G-protein signaling, RGS"/>
    <property type="match status" value="1"/>
</dbReference>
<feature type="region of interest" description="Disordered" evidence="1">
    <location>
        <begin position="413"/>
        <end position="457"/>
    </location>
</feature>
<evidence type="ECO:0000259" key="2">
    <source>
        <dbReference type="PROSITE" id="PS50132"/>
    </source>
</evidence>
<dbReference type="AlphaFoldDB" id="A0A914WAX0"/>
<dbReference type="GO" id="GO:0005886">
    <property type="term" value="C:plasma membrane"/>
    <property type="evidence" value="ECO:0007669"/>
    <property type="project" value="TreeGrafter"/>
</dbReference>
<evidence type="ECO:0000313" key="4">
    <source>
        <dbReference type="WBParaSite" id="PSAMB.scaffold3499size18038.g21680.t1"/>
    </source>
</evidence>
<dbReference type="Proteomes" id="UP000887566">
    <property type="component" value="Unplaced"/>
</dbReference>
<dbReference type="GO" id="GO:0005737">
    <property type="term" value="C:cytoplasm"/>
    <property type="evidence" value="ECO:0007669"/>
    <property type="project" value="TreeGrafter"/>
</dbReference>
<dbReference type="WBParaSite" id="PSAMB.scaffold3499size18038.g21680.t1">
    <property type="protein sequence ID" value="PSAMB.scaffold3499size18038.g21680.t1"/>
    <property type="gene ID" value="PSAMB.scaffold3499size18038.g21680"/>
</dbReference>
<feature type="compositionally biased region" description="Polar residues" evidence="1">
    <location>
        <begin position="435"/>
        <end position="444"/>
    </location>
</feature>
<dbReference type="InterPro" id="IPR046995">
    <property type="entry name" value="RGS10/12/14-like"/>
</dbReference>
<accession>A0A914WAX0</accession>
<dbReference type="Gene3D" id="1.10.167.10">
    <property type="entry name" value="Regulator of G-protein Signalling 4, domain 2"/>
    <property type="match status" value="1"/>
</dbReference>
<dbReference type="Pfam" id="PF00615">
    <property type="entry name" value="RGS"/>
    <property type="match status" value="1"/>
</dbReference>
<dbReference type="PROSITE" id="PS50132">
    <property type="entry name" value="RGS"/>
    <property type="match status" value="1"/>
</dbReference>
<feature type="compositionally biased region" description="Polar residues" evidence="1">
    <location>
        <begin position="210"/>
        <end position="229"/>
    </location>
</feature>
<dbReference type="PANTHER" id="PTHR45945">
    <property type="entry name" value="REGULATOR OF G-PROTEIN SIGNALING LOCO"/>
    <property type="match status" value="1"/>
</dbReference>
<dbReference type="PRINTS" id="PR01301">
    <property type="entry name" value="RGSPROTEIN"/>
</dbReference>
<evidence type="ECO:0000313" key="3">
    <source>
        <dbReference type="Proteomes" id="UP000887566"/>
    </source>
</evidence>
<dbReference type="PROSITE" id="PS50877">
    <property type="entry name" value="GOLOCO"/>
    <property type="match status" value="1"/>
</dbReference>
<dbReference type="PANTHER" id="PTHR45945:SF3">
    <property type="entry name" value="REGULATOR OF G-PROTEIN SIGNALING LOCO"/>
    <property type="match status" value="1"/>
</dbReference>
<dbReference type="InterPro" id="IPR036305">
    <property type="entry name" value="RGS_sf"/>
</dbReference>
<dbReference type="InterPro" id="IPR003109">
    <property type="entry name" value="GoLoco_motif"/>
</dbReference>
<dbReference type="InterPro" id="IPR016137">
    <property type="entry name" value="RGS"/>
</dbReference>
<dbReference type="GO" id="GO:0005096">
    <property type="term" value="F:GTPase activator activity"/>
    <property type="evidence" value="ECO:0007669"/>
    <property type="project" value="InterPro"/>
</dbReference>